<accession>A0A169RGF0</accession>
<reference evidence="1 2" key="1">
    <citation type="journal article" date="2016" name="Genome Announc.">
        <title>Complete Genome Sequence of Methylobacterium populi P-1M, Isolated from Pink-Pigmented Household Biofilm.</title>
        <authorList>
            <person name="Morohoshi T."/>
            <person name="Ikeda T."/>
        </authorList>
    </citation>
    <scope>NUCLEOTIDE SEQUENCE [LARGE SCALE GENOMIC DNA]</scope>
    <source>
        <strain evidence="1 2">P-1M</strain>
    </source>
</reference>
<protein>
    <submittedName>
        <fullName evidence="1">Uncharacterized protein</fullName>
    </submittedName>
</protein>
<organism evidence="1 2">
    <name type="scientific">Methylorubrum populi</name>
    <dbReference type="NCBI Taxonomy" id="223967"/>
    <lineage>
        <taxon>Bacteria</taxon>
        <taxon>Pseudomonadati</taxon>
        <taxon>Pseudomonadota</taxon>
        <taxon>Alphaproteobacteria</taxon>
        <taxon>Hyphomicrobiales</taxon>
        <taxon>Methylobacteriaceae</taxon>
        <taxon>Methylorubrum</taxon>
    </lineage>
</organism>
<dbReference type="AlphaFoldDB" id="A0A169RGF0"/>
<dbReference type="Proteomes" id="UP000218288">
    <property type="component" value="Chromosome"/>
</dbReference>
<proteinExistence type="predicted"/>
<gene>
    <name evidence="1" type="ORF">MPPM_4803</name>
</gene>
<evidence type="ECO:0000313" key="2">
    <source>
        <dbReference type="Proteomes" id="UP000218288"/>
    </source>
</evidence>
<name>A0A169RGF0_9HYPH</name>
<evidence type="ECO:0000313" key="1">
    <source>
        <dbReference type="EMBL" id="BAU93408.1"/>
    </source>
</evidence>
<sequence>MGRMILPSGLSAHSARMDDAPNVKGAVDMAKRLRRRAAMAELIALDADQIGNEDPAEVLEAAAAARRELAREDFDCHARLLIGSAYRAQDRR</sequence>
<dbReference type="EMBL" id="AP014809">
    <property type="protein sequence ID" value="BAU93408.1"/>
    <property type="molecule type" value="Genomic_DNA"/>
</dbReference>